<evidence type="ECO:0000256" key="1">
    <source>
        <dbReference type="SAM" id="Phobius"/>
    </source>
</evidence>
<sequence length="514" mass="60696">MNDKCNIEGCNRDCFQDSNQCVLHCDKHDYSTDYYNISILRNFYDELIDYIIESILEFRRIQVDNKELLREYLRSGEASEEIRDLFKDEVIVFNLIFFPCRDARDKFDYLRVLTQLKGIHFNYCSFSATSLNIQDVQVFYQDCNFKQYWMIQNTSLLENVNNVIYQSCIFNNEVSISAWDGDNTLGIALFTDCIFHQKLSFENMIFENKIFINSNDSEIEIGALRITKCVLQDDFILNNLNARSILIKNTEFKSKFEMKDSHIAMMFEAKNTNFEGMFDVQDSKFGGFECFKCVFSNVASFEHCNFSVGRDCIDCMAIFKYTTFLSFTSFRNSRFHLGLDLENANLKEVPNFLNIQLLSDNTNRETLRIIKNSFDKIGNHIDANDFFVKEMKKYKQELSRQGGNWQERIILWFNEKASNFGQSYIKPIVWMLLMAIFYSGLIYAQENDYLYRMYPPFNNVFSWLSQSINNIAKNIIPFKSFAKEGMEFLSLIFYIMFASLTWQTIVAFKRHTKR</sequence>
<evidence type="ECO:0000313" key="3">
    <source>
        <dbReference type="Proteomes" id="UP001500631"/>
    </source>
</evidence>
<dbReference type="EMBL" id="BAABKE010000004">
    <property type="protein sequence ID" value="GAA5099238.1"/>
    <property type="molecule type" value="Genomic_DNA"/>
</dbReference>
<protein>
    <recommendedName>
        <fullName evidence="4">Pentapeptide repeat-containing protein</fullName>
    </recommendedName>
</protein>
<keyword evidence="1" id="KW-0472">Membrane</keyword>
<name>A0ABP9MP73_9GAMM</name>
<comment type="caution">
    <text evidence="2">The sequence shown here is derived from an EMBL/GenBank/DDBJ whole genome shotgun (WGS) entry which is preliminary data.</text>
</comment>
<evidence type="ECO:0008006" key="4">
    <source>
        <dbReference type="Google" id="ProtNLM"/>
    </source>
</evidence>
<feature type="transmembrane region" description="Helical" evidence="1">
    <location>
        <begin position="488"/>
        <end position="508"/>
    </location>
</feature>
<reference evidence="3" key="1">
    <citation type="journal article" date="2019" name="Int. J. Syst. Evol. Microbiol.">
        <title>The Global Catalogue of Microorganisms (GCM) 10K type strain sequencing project: providing services to taxonomists for standard genome sequencing and annotation.</title>
        <authorList>
            <consortium name="The Broad Institute Genomics Platform"/>
            <consortium name="The Broad Institute Genome Sequencing Center for Infectious Disease"/>
            <person name="Wu L."/>
            <person name="Ma J."/>
        </authorList>
    </citation>
    <scope>NUCLEOTIDE SEQUENCE [LARGE SCALE GENOMIC DNA]</scope>
    <source>
        <strain evidence="3">JCM 18424</strain>
    </source>
</reference>
<organism evidence="2 3">
    <name type="scientific">Wohlfahrtiimonas larvae</name>
    <dbReference type="NCBI Taxonomy" id="1157986"/>
    <lineage>
        <taxon>Bacteria</taxon>
        <taxon>Pseudomonadati</taxon>
        <taxon>Pseudomonadota</taxon>
        <taxon>Gammaproteobacteria</taxon>
        <taxon>Cardiobacteriales</taxon>
        <taxon>Ignatzschineriaceae</taxon>
        <taxon>Wohlfahrtiimonas</taxon>
    </lineage>
</organism>
<gene>
    <name evidence="2" type="ORF">GCM10023338_12500</name>
</gene>
<keyword evidence="1" id="KW-1133">Transmembrane helix</keyword>
<keyword evidence="1" id="KW-0812">Transmembrane</keyword>
<dbReference type="RefSeq" id="WP_077925337.1">
    <property type="nucleotide sequence ID" value="NZ_BAABKE010000004.1"/>
</dbReference>
<feature type="transmembrane region" description="Helical" evidence="1">
    <location>
        <begin position="424"/>
        <end position="444"/>
    </location>
</feature>
<proteinExistence type="predicted"/>
<dbReference type="Proteomes" id="UP001500631">
    <property type="component" value="Unassembled WGS sequence"/>
</dbReference>
<keyword evidence="3" id="KW-1185">Reference proteome</keyword>
<evidence type="ECO:0000313" key="2">
    <source>
        <dbReference type="EMBL" id="GAA5099238.1"/>
    </source>
</evidence>
<accession>A0ABP9MP73</accession>